<evidence type="ECO:0000313" key="1">
    <source>
        <dbReference type="EMBL" id="KAK3245698.1"/>
    </source>
</evidence>
<dbReference type="EMBL" id="LGRX02030393">
    <property type="protein sequence ID" value="KAK3245698.1"/>
    <property type="molecule type" value="Genomic_DNA"/>
</dbReference>
<evidence type="ECO:0000313" key="2">
    <source>
        <dbReference type="Proteomes" id="UP001190700"/>
    </source>
</evidence>
<organism evidence="1 2">
    <name type="scientific">Cymbomonas tetramitiformis</name>
    <dbReference type="NCBI Taxonomy" id="36881"/>
    <lineage>
        <taxon>Eukaryota</taxon>
        <taxon>Viridiplantae</taxon>
        <taxon>Chlorophyta</taxon>
        <taxon>Pyramimonadophyceae</taxon>
        <taxon>Pyramimonadales</taxon>
        <taxon>Pyramimonadaceae</taxon>
        <taxon>Cymbomonas</taxon>
    </lineage>
</organism>
<proteinExistence type="predicted"/>
<gene>
    <name evidence="1" type="ORF">CYMTET_44752</name>
</gene>
<reference evidence="1 2" key="1">
    <citation type="journal article" date="2015" name="Genome Biol. Evol.">
        <title>Comparative Genomics of a Bacterivorous Green Alga Reveals Evolutionary Causalities and Consequences of Phago-Mixotrophic Mode of Nutrition.</title>
        <authorList>
            <person name="Burns J.A."/>
            <person name="Paasch A."/>
            <person name="Narechania A."/>
            <person name="Kim E."/>
        </authorList>
    </citation>
    <scope>NUCLEOTIDE SEQUENCE [LARGE SCALE GENOMIC DNA]</scope>
    <source>
        <strain evidence="1 2">PLY_AMNH</strain>
    </source>
</reference>
<dbReference type="Proteomes" id="UP001190700">
    <property type="component" value="Unassembled WGS sequence"/>
</dbReference>
<protein>
    <submittedName>
        <fullName evidence="1">Uncharacterized protein</fullName>
    </submittedName>
</protein>
<name>A0AAE0BZK7_9CHLO</name>
<comment type="caution">
    <text evidence="1">The sequence shown here is derived from an EMBL/GenBank/DDBJ whole genome shotgun (WGS) entry which is preliminary data.</text>
</comment>
<sequence length="135" mass="14638">MRIPPCHAAITQMSWATDIFWLEGLWCQMLRGLLAIAIPQNAPVADPEVKRQMDFWSEIELPETTLAPELPVAEAQSAAIPKEKAITAEARAQSSEPDVVVTGSDNKSVEVPVDLLAQLRAAADESEQKLMGGGM</sequence>
<dbReference type="AlphaFoldDB" id="A0AAE0BZK7"/>
<accession>A0AAE0BZK7</accession>
<keyword evidence="2" id="KW-1185">Reference proteome</keyword>